<organism evidence="1 2">
    <name type="scientific">Hydra vulgaris</name>
    <name type="common">Hydra</name>
    <name type="synonym">Hydra attenuata</name>
    <dbReference type="NCBI Taxonomy" id="6087"/>
    <lineage>
        <taxon>Eukaryota</taxon>
        <taxon>Metazoa</taxon>
        <taxon>Cnidaria</taxon>
        <taxon>Hydrozoa</taxon>
        <taxon>Hydroidolina</taxon>
        <taxon>Anthoathecata</taxon>
        <taxon>Aplanulata</taxon>
        <taxon>Hydridae</taxon>
        <taxon>Hydra</taxon>
    </lineage>
</organism>
<proteinExistence type="predicted"/>
<dbReference type="RefSeq" id="XP_065659332.1">
    <property type="nucleotide sequence ID" value="XM_065803260.1"/>
</dbReference>
<name>A0ABM4CCC7_HYDVU</name>
<keyword evidence="1" id="KW-1185">Reference proteome</keyword>
<dbReference type="GeneID" id="105850951"/>
<evidence type="ECO:0000313" key="2">
    <source>
        <dbReference type="RefSeq" id="XP_065659332.1"/>
    </source>
</evidence>
<reference evidence="2" key="1">
    <citation type="submission" date="2025-08" db="UniProtKB">
        <authorList>
            <consortium name="RefSeq"/>
        </authorList>
    </citation>
    <scope>IDENTIFICATION</scope>
</reference>
<protein>
    <submittedName>
        <fullName evidence="2">Uncharacterized protein LOC105850951 isoform X3</fullName>
    </submittedName>
</protein>
<evidence type="ECO:0000313" key="1">
    <source>
        <dbReference type="Proteomes" id="UP001652625"/>
    </source>
</evidence>
<sequence>MGVAETNFLCIILTVIKSYKMVVVPLYSKQEETLIEHGKKLTVLDIVPQEYIVSFQVKPMSYKPEWQSIFHMTPGGDMGYAERNSAFFVDSYGVLFIMSPINGTTQSTEATVLPLMSWTKLEVSQLKTDGKFVYSISINETIIYTTVNNDAQNFSHVVVYAADVYYTAQNGSIRYLFISDPAQETVFDIEPRVNITYKGVLKSKLLSLGLSLNLTSNLDTSSLTFKPDSSLLTFNMTISYFFPIFFANISESKKINFEKNDGLHHKYMWTGSLKCKETLTHEINANLDEAKIPTKSNFTLEVPVEISLQNYLGKRWTQFRTFRTNFSFLYNQKLNIPRHPNALPESYGRGVYWDSINSHIYVCKNQHVISTKTACYYSNNLGALWAAIDVSIGSIIGHHSITRELYAVHRNQKTYLMFHNTFQKWFSLNDDDFYKYSAKYINPNMRKNLEGDDEKVVVLGPNQWKGDADGIYFRKFLNDSWVQRVKWKI</sequence>
<accession>A0ABM4CCC7</accession>
<dbReference type="Proteomes" id="UP001652625">
    <property type="component" value="Chromosome 08"/>
</dbReference>
<gene>
    <name evidence="2" type="primary">LOC105850951</name>
</gene>